<comment type="caution">
    <text evidence="2">The sequence shown here is derived from an EMBL/GenBank/DDBJ whole genome shotgun (WGS) entry which is preliminary data.</text>
</comment>
<name>A0A480AVY2_9BURK</name>
<dbReference type="Pfam" id="PF06252">
    <property type="entry name" value="GemA"/>
    <property type="match status" value="1"/>
</dbReference>
<dbReference type="InterPro" id="IPR009363">
    <property type="entry name" value="Phage_Mu_Gp16"/>
</dbReference>
<proteinExistence type="predicted"/>
<dbReference type="Proteomes" id="UP000301751">
    <property type="component" value="Unassembled WGS sequence"/>
</dbReference>
<dbReference type="RefSeq" id="WP_137734077.1">
    <property type="nucleotide sequence ID" value="NZ_BJCL01000009.1"/>
</dbReference>
<dbReference type="AlphaFoldDB" id="A0A480AVY2"/>
<dbReference type="EMBL" id="BJCL01000009">
    <property type="protein sequence ID" value="GCL64342.1"/>
    <property type="molecule type" value="Genomic_DNA"/>
</dbReference>
<feature type="region of interest" description="Disordered" evidence="1">
    <location>
        <begin position="75"/>
        <end position="94"/>
    </location>
</feature>
<dbReference type="OrthoDB" id="5460653at2"/>
<accession>A0A480AVY2</accession>
<evidence type="ECO:0000313" key="2">
    <source>
        <dbReference type="EMBL" id="GCL64342.1"/>
    </source>
</evidence>
<evidence type="ECO:0000256" key="1">
    <source>
        <dbReference type="SAM" id="MobiDB-lite"/>
    </source>
</evidence>
<reference evidence="3" key="1">
    <citation type="submission" date="2019-03" db="EMBL/GenBank/DDBJ databases">
        <title>Aquabacterium pictum sp.nov., the first bacteriochlorophyll a-containing freshwater bacterium in the genus Aquabacterium of the class Betaproteobacteria.</title>
        <authorList>
            <person name="Hirose S."/>
            <person name="Tank M."/>
            <person name="Hara E."/>
            <person name="Tamaki H."/>
            <person name="Takaichi S."/>
            <person name="Haruta S."/>
            <person name="Hanada S."/>
        </authorList>
    </citation>
    <scope>NUCLEOTIDE SEQUENCE [LARGE SCALE GENOMIC DNA]</scope>
    <source>
        <strain evidence="3">W35</strain>
    </source>
</reference>
<evidence type="ECO:0000313" key="3">
    <source>
        <dbReference type="Proteomes" id="UP000301751"/>
    </source>
</evidence>
<keyword evidence="3" id="KW-1185">Reference proteome</keyword>
<sequence length="166" mass="18461">MAFPAARQVRPRKNDLAEIHIAAGKLGMDTSDKNPESEYRQMLWTHGRVRSAGDLDHAGRARVVAHLRQLMQARGLAKPGQTYPGRPARPPASKAEQIKKVEALLADSGRGWDYANGMCKRMFKVDAIEFATSADLQKLIAALVYDQRRQAKRIAQEVFPNLKGQA</sequence>
<protein>
    <submittedName>
        <fullName evidence="2">GemA protein</fullName>
    </submittedName>
</protein>
<gene>
    <name evidence="2" type="ORF">AQPW35_34230</name>
</gene>
<organism evidence="2 3">
    <name type="scientific">Pseudaquabacterium pictum</name>
    <dbReference type="NCBI Taxonomy" id="2315236"/>
    <lineage>
        <taxon>Bacteria</taxon>
        <taxon>Pseudomonadati</taxon>
        <taxon>Pseudomonadota</taxon>
        <taxon>Betaproteobacteria</taxon>
        <taxon>Burkholderiales</taxon>
        <taxon>Sphaerotilaceae</taxon>
        <taxon>Pseudaquabacterium</taxon>
    </lineage>
</organism>